<name>A0A2N3IBM4_9BACT</name>
<feature type="transmembrane region" description="Helical" evidence="1">
    <location>
        <begin position="12"/>
        <end position="29"/>
    </location>
</feature>
<reference evidence="2 3" key="1">
    <citation type="submission" date="2017-06" db="EMBL/GenBank/DDBJ databases">
        <title>Raineya orbicola gen. nov., sp. nov. a slightly thermophilic bacterium of the phylum Bacteroidetes and the description of Raineyaceae fam. nov.</title>
        <authorList>
            <person name="Albuquerque L."/>
            <person name="Polonia A.R.M."/>
            <person name="Barroso C."/>
            <person name="Froufe H.J.C."/>
            <person name="Lage O."/>
            <person name="Lobo-Da-Cunha A."/>
            <person name="Egas C."/>
            <person name="Da Costa M.S."/>
        </authorList>
    </citation>
    <scope>NUCLEOTIDE SEQUENCE [LARGE SCALE GENOMIC DNA]</scope>
    <source>
        <strain evidence="2 3">SPSPC-11</strain>
    </source>
</reference>
<gene>
    <name evidence="2" type="ORF">Rain11_1928</name>
</gene>
<evidence type="ECO:0000256" key="1">
    <source>
        <dbReference type="SAM" id="Phobius"/>
    </source>
</evidence>
<proteinExistence type="predicted"/>
<organism evidence="2 3">
    <name type="scientific">Raineya orbicola</name>
    <dbReference type="NCBI Taxonomy" id="2016530"/>
    <lineage>
        <taxon>Bacteria</taxon>
        <taxon>Pseudomonadati</taxon>
        <taxon>Bacteroidota</taxon>
        <taxon>Cytophagia</taxon>
        <taxon>Cytophagales</taxon>
        <taxon>Raineyaceae</taxon>
        <taxon>Raineya</taxon>
    </lineage>
</organism>
<dbReference type="AlphaFoldDB" id="A0A2N3IBM4"/>
<accession>A0A2N3IBM4</accession>
<evidence type="ECO:0000313" key="3">
    <source>
        <dbReference type="Proteomes" id="UP000233387"/>
    </source>
</evidence>
<keyword evidence="1" id="KW-0472">Membrane</keyword>
<dbReference type="RefSeq" id="WP_101359194.1">
    <property type="nucleotide sequence ID" value="NZ_NKXO01000031.1"/>
</dbReference>
<dbReference type="PANTHER" id="PTHR42754:SF1">
    <property type="entry name" value="LIPOPROTEIN"/>
    <property type="match status" value="1"/>
</dbReference>
<protein>
    <submittedName>
        <fullName evidence="2">Uncharacterized protein</fullName>
    </submittedName>
</protein>
<evidence type="ECO:0000313" key="2">
    <source>
        <dbReference type="EMBL" id="PKQ67653.1"/>
    </source>
</evidence>
<keyword evidence="1" id="KW-1133">Transmembrane helix</keyword>
<comment type="caution">
    <text evidence="2">The sequence shown here is derived from an EMBL/GenBank/DDBJ whole genome shotgun (WGS) entry which is preliminary data.</text>
</comment>
<dbReference type="OrthoDB" id="1523346at2"/>
<dbReference type="PANTHER" id="PTHR42754">
    <property type="entry name" value="ENDOGLUCANASE"/>
    <property type="match status" value="1"/>
</dbReference>
<keyword evidence="3" id="KW-1185">Reference proteome</keyword>
<dbReference type="Proteomes" id="UP000233387">
    <property type="component" value="Unassembled WGS sequence"/>
</dbReference>
<dbReference type="EMBL" id="NKXO01000031">
    <property type="protein sequence ID" value="PKQ67653.1"/>
    <property type="molecule type" value="Genomic_DNA"/>
</dbReference>
<sequence>MQKILQKLQNFYPITIVWGFSFFLMIPIACKFKPKVNLDNSGTFYKMLGAFEGAEAYDVVENSDGTLLVAGSVNVKDFADDGSEFIRTIGYLAKTDAFGNLLWEKKLNARAAKAIYPASSGGWYVGIDSSFQVGNTSYTNFALMKIDNDGNVQWAKKYPNNTRFERLKGIVVFEDIGNIYLFGDFSVAENTTQAKIYLIITDINGNFINQSEYGTFGVVTPTTPGPNLIGNAMSDKFSNNYQILVSGTTEFSGDKKLDIRVLRMRFTGGSLVATADLTNLFGGIGDDFGEQVITTSDKNLLITGTISAGENGGKDIYVSKIRVVREFGDIWSGWDIEWEKNLGGGGDDEGKTITQMDNGEFLVAGNVATIGNAKDILLYKLDFFGNVVWEKQFGGTKDDKARRIKQLANGDILILGTIGFEQVNMIALIRTDRNGNLVR</sequence>
<keyword evidence="1" id="KW-0812">Transmembrane</keyword>